<accession>A0ABV5AZ21</accession>
<name>A0ABV5AZ21_9BACL</name>
<keyword evidence="2" id="KW-1185">Reference proteome</keyword>
<dbReference type="PANTHER" id="PTHR35145:SF1">
    <property type="entry name" value="CYTOPLASMIC PROTEIN"/>
    <property type="match status" value="1"/>
</dbReference>
<evidence type="ECO:0000313" key="1">
    <source>
        <dbReference type="EMBL" id="MFB5269230.1"/>
    </source>
</evidence>
<organism evidence="1 2">
    <name type="scientific">Paenibacillus enshidis</name>
    <dbReference type="NCBI Taxonomy" id="1458439"/>
    <lineage>
        <taxon>Bacteria</taxon>
        <taxon>Bacillati</taxon>
        <taxon>Bacillota</taxon>
        <taxon>Bacilli</taxon>
        <taxon>Bacillales</taxon>
        <taxon>Paenibacillaceae</taxon>
        <taxon>Paenibacillus</taxon>
    </lineage>
</organism>
<proteinExistence type="predicted"/>
<evidence type="ECO:0000313" key="2">
    <source>
        <dbReference type="Proteomes" id="UP001580346"/>
    </source>
</evidence>
<dbReference type="GO" id="GO:0003677">
    <property type="term" value="F:DNA binding"/>
    <property type="evidence" value="ECO:0007669"/>
    <property type="project" value="UniProtKB-KW"/>
</dbReference>
<keyword evidence="1" id="KW-0238">DNA-binding</keyword>
<dbReference type="InterPro" id="IPR007351">
    <property type="entry name" value="YjbR"/>
</dbReference>
<dbReference type="Pfam" id="PF04237">
    <property type="entry name" value="YjbR"/>
    <property type="match status" value="1"/>
</dbReference>
<dbReference type="EMBL" id="JBHHMI010000027">
    <property type="protein sequence ID" value="MFB5269230.1"/>
    <property type="molecule type" value="Genomic_DNA"/>
</dbReference>
<dbReference type="InterPro" id="IPR058532">
    <property type="entry name" value="YjbR/MT2646/Rv2570-like"/>
</dbReference>
<dbReference type="RefSeq" id="WP_375357501.1">
    <property type="nucleotide sequence ID" value="NZ_JBHHMI010000027.1"/>
</dbReference>
<gene>
    <name evidence="1" type="ORF">ACE41H_20945</name>
</gene>
<dbReference type="PANTHER" id="PTHR35145">
    <property type="entry name" value="CYTOPLASMIC PROTEIN-RELATED"/>
    <property type="match status" value="1"/>
</dbReference>
<protein>
    <submittedName>
        <fullName evidence="1">MmcQ/YjbR family DNA-binding protein</fullName>
    </submittedName>
</protein>
<comment type="caution">
    <text evidence="1">The sequence shown here is derived from an EMBL/GenBank/DDBJ whole genome shotgun (WGS) entry which is preliminary data.</text>
</comment>
<dbReference type="SUPFAM" id="SSF142906">
    <property type="entry name" value="YjbR-like"/>
    <property type="match status" value="1"/>
</dbReference>
<dbReference type="Proteomes" id="UP001580346">
    <property type="component" value="Unassembled WGS sequence"/>
</dbReference>
<reference evidence="1 2" key="1">
    <citation type="submission" date="2024-09" db="EMBL/GenBank/DDBJ databases">
        <title>Paenibacillus zeirhizospherea sp. nov., isolated from surface of the maize (Zea mays) roots in a horticulture field, Hungary.</title>
        <authorList>
            <person name="Marton D."/>
            <person name="Farkas M."/>
            <person name="Bedics A."/>
            <person name="Toth E."/>
            <person name="Tancsics A."/>
            <person name="Boka K."/>
            <person name="Maroti G."/>
            <person name="Kriszt B."/>
            <person name="Cserhati M."/>
        </authorList>
    </citation>
    <scope>NUCLEOTIDE SEQUENCE [LARGE SCALE GENOMIC DNA]</scope>
    <source>
        <strain evidence="1 2">KCTC 33519</strain>
    </source>
</reference>
<sequence length="122" mass="14434">MTKDEIIEYCLSYLGSYEDHPFGEDWTVMRHKGNKKIFALIFHHDGHLCVNLKCEPSRADFLRSLFKEVTPGYHMNKEHWNTLILDGELPEQEIHEMVNHSFELTRPKIKKRKQVNSNSAHQ</sequence>
<dbReference type="InterPro" id="IPR038056">
    <property type="entry name" value="YjbR-like_sf"/>
</dbReference>
<dbReference type="Gene3D" id="3.90.1150.30">
    <property type="match status" value="1"/>
</dbReference>